<dbReference type="AlphaFoldDB" id="A0A6G1ESW8"/>
<name>A0A6G1ESW8_9ORYZ</name>
<proteinExistence type="predicted"/>
<feature type="compositionally biased region" description="Basic and acidic residues" evidence="1">
    <location>
        <begin position="49"/>
        <end position="66"/>
    </location>
</feature>
<dbReference type="EMBL" id="SPHZ02000003">
    <property type="protein sequence ID" value="KAF0927736.1"/>
    <property type="molecule type" value="Genomic_DNA"/>
</dbReference>
<sequence length="79" mass="8715">MAEGKKDGKERNWLRWFGRRGPVATESVRVRSGKAEGGVRGAGGVNRARQREGEGRKRADNNGKGDKLLVQRTAFIHAI</sequence>
<dbReference type="Proteomes" id="UP000479710">
    <property type="component" value="Unassembled WGS sequence"/>
</dbReference>
<gene>
    <name evidence="2" type="ORF">E2562_035985</name>
</gene>
<comment type="caution">
    <text evidence="2">The sequence shown here is derived from an EMBL/GenBank/DDBJ whole genome shotgun (WGS) entry which is preliminary data.</text>
</comment>
<feature type="compositionally biased region" description="Gly residues" evidence="1">
    <location>
        <begin position="35"/>
        <end position="44"/>
    </location>
</feature>
<organism evidence="2 3">
    <name type="scientific">Oryza meyeriana var. granulata</name>
    <dbReference type="NCBI Taxonomy" id="110450"/>
    <lineage>
        <taxon>Eukaryota</taxon>
        <taxon>Viridiplantae</taxon>
        <taxon>Streptophyta</taxon>
        <taxon>Embryophyta</taxon>
        <taxon>Tracheophyta</taxon>
        <taxon>Spermatophyta</taxon>
        <taxon>Magnoliopsida</taxon>
        <taxon>Liliopsida</taxon>
        <taxon>Poales</taxon>
        <taxon>Poaceae</taxon>
        <taxon>BOP clade</taxon>
        <taxon>Oryzoideae</taxon>
        <taxon>Oryzeae</taxon>
        <taxon>Oryzinae</taxon>
        <taxon>Oryza</taxon>
        <taxon>Oryza meyeriana</taxon>
    </lineage>
</organism>
<evidence type="ECO:0000256" key="1">
    <source>
        <dbReference type="SAM" id="MobiDB-lite"/>
    </source>
</evidence>
<evidence type="ECO:0000313" key="3">
    <source>
        <dbReference type="Proteomes" id="UP000479710"/>
    </source>
</evidence>
<feature type="region of interest" description="Disordered" evidence="1">
    <location>
        <begin position="28"/>
        <end position="66"/>
    </location>
</feature>
<reference evidence="2 3" key="1">
    <citation type="submission" date="2019-11" db="EMBL/GenBank/DDBJ databases">
        <title>Whole genome sequence of Oryza granulata.</title>
        <authorList>
            <person name="Li W."/>
        </authorList>
    </citation>
    <scope>NUCLEOTIDE SEQUENCE [LARGE SCALE GENOMIC DNA]</scope>
    <source>
        <strain evidence="3">cv. Menghai</strain>
        <tissue evidence="2">Leaf</tissue>
    </source>
</reference>
<protein>
    <submittedName>
        <fullName evidence="2">Uncharacterized protein</fullName>
    </submittedName>
</protein>
<keyword evidence="3" id="KW-1185">Reference proteome</keyword>
<accession>A0A6G1ESW8</accession>
<evidence type="ECO:0000313" key="2">
    <source>
        <dbReference type="EMBL" id="KAF0927736.1"/>
    </source>
</evidence>